<reference evidence="1 2" key="1">
    <citation type="journal article" date="2013" name="Genome Announc.">
        <title>Genome Sequence of Novosphingobium lindaniclasticum LE124T, Isolated from a Hexachlorocyclohexane Dumpsite.</title>
        <authorList>
            <person name="Saxena A."/>
            <person name="Nayyar N."/>
            <person name="Sangwan N."/>
            <person name="Kumari R."/>
            <person name="Khurana J.P."/>
            <person name="Lal R."/>
        </authorList>
    </citation>
    <scope>NUCLEOTIDE SEQUENCE [LARGE SCALE GENOMIC DNA]</scope>
    <source>
        <strain evidence="1 2">LE124</strain>
    </source>
</reference>
<dbReference type="eggNOG" id="ENOG502ZG07">
    <property type="taxonomic scope" value="Bacteria"/>
</dbReference>
<proteinExistence type="predicted"/>
<accession>T0GWU8</accession>
<comment type="caution">
    <text evidence="1">The sequence shown here is derived from an EMBL/GenBank/DDBJ whole genome shotgun (WGS) entry which is preliminary data.</text>
</comment>
<evidence type="ECO:0000313" key="2">
    <source>
        <dbReference type="Proteomes" id="UP000015527"/>
    </source>
</evidence>
<organism evidence="1 2">
    <name type="scientific">Novosphingobium lindaniclasticum LE124</name>
    <dbReference type="NCBI Taxonomy" id="1096930"/>
    <lineage>
        <taxon>Bacteria</taxon>
        <taxon>Pseudomonadati</taxon>
        <taxon>Pseudomonadota</taxon>
        <taxon>Alphaproteobacteria</taxon>
        <taxon>Sphingomonadales</taxon>
        <taxon>Sphingomonadaceae</taxon>
        <taxon>Novosphingobium</taxon>
    </lineage>
</organism>
<dbReference type="RefSeq" id="WP_021235933.1">
    <property type="nucleotide sequence ID" value="NZ_ATHL01000147.1"/>
</dbReference>
<evidence type="ECO:0000313" key="1">
    <source>
        <dbReference type="EMBL" id="EQB08431.1"/>
    </source>
</evidence>
<protein>
    <submittedName>
        <fullName evidence="1">Uncharacterized protein</fullName>
    </submittedName>
</protein>
<gene>
    <name evidence="1" type="ORF">L284_21310</name>
</gene>
<name>T0GWU8_9SPHN</name>
<dbReference type="Proteomes" id="UP000015527">
    <property type="component" value="Unassembled WGS sequence"/>
</dbReference>
<keyword evidence="2" id="KW-1185">Reference proteome</keyword>
<dbReference type="EMBL" id="ATHL01000147">
    <property type="protein sequence ID" value="EQB08431.1"/>
    <property type="molecule type" value="Genomic_DNA"/>
</dbReference>
<dbReference type="OrthoDB" id="7472484at2"/>
<dbReference type="PATRIC" id="fig|1096930.3.peg.4188"/>
<sequence>MVAYVNISAAADQVMERLVAGLEIEFGRGAASALAARFLGAEESDFVWDARVCERWLGAWEHGEDADGEFDRVAVVGRLDGRWFAAVSIVDGEGQAQGLVARRDCVNEGEARAAYASLR</sequence>
<dbReference type="AlphaFoldDB" id="T0GWU8"/>